<protein>
    <submittedName>
        <fullName evidence="1">Uncharacterized protein</fullName>
    </submittedName>
</protein>
<accession>A0A2M6W5D5</accession>
<reference evidence="2" key="1">
    <citation type="submission" date="2017-09" db="EMBL/GenBank/DDBJ databases">
        <title>Depth-based differentiation of microbial function through sediment-hosted aquifers and enrichment of novel symbionts in the deep terrestrial subsurface.</title>
        <authorList>
            <person name="Probst A.J."/>
            <person name="Ladd B."/>
            <person name="Jarett J.K."/>
            <person name="Geller-Mcgrath D.E."/>
            <person name="Sieber C.M.K."/>
            <person name="Emerson J.B."/>
            <person name="Anantharaman K."/>
            <person name="Thomas B.C."/>
            <person name="Malmstrom R."/>
            <person name="Stieglmeier M."/>
            <person name="Klingl A."/>
            <person name="Woyke T."/>
            <person name="Ryan C.M."/>
            <person name="Banfield J.F."/>
        </authorList>
    </citation>
    <scope>NUCLEOTIDE SEQUENCE [LARGE SCALE GENOMIC DNA]</scope>
</reference>
<sequence>MTKKLLIVIPILTLTILLSASLIFYGPIIFQEGNPLPQLNGIIRLNFGSEKIIKLDTKENKYITKNKTGRDEIIKLMENKNYQFVEQLGSGYLFQTPTNKSFVITRRQYTQYYSIWKFPSTELETKTNDNLAEQLKECLPKSDMGSWEQCKQLMDQIKNFDDCVNAGFSIMKSNPPQCLTPDGKNFTDETNSTWEMAIQAVTNCEVEKIFQSHNRLVTLKLRNENQLTVVEPKIDDIITIAEMSEDKCGHILIGTE</sequence>
<proteinExistence type="predicted"/>
<evidence type="ECO:0000313" key="2">
    <source>
        <dbReference type="Proteomes" id="UP000231426"/>
    </source>
</evidence>
<dbReference type="AlphaFoldDB" id="A0A2M6W5D5"/>
<comment type="caution">
    <text evidence="1">The sequence shown here is derived from an EMBL/GenBank/DDBJ whole genome shotgun (WGS) entry which is preliminary data.</text>
</comment>
<name>A0A2M6W5D5_9BACT</name>
<organism evidence="1 2">
    <name type="scientific">Candidatus Magasanikbacteria bacterium CG10_big_fil_rev_8_21_14_0_10_36_32</name>
    <dbReference type="NCBI Taxonomy" id="1974646"/>
    <lineage>
        <taxon>Bacteria</taxon>
        <taxon>Candidatus Magasanikiibacteriota</taxon>
    </lineage>
</organism>
<evidence type="ECO:0000313" key="1">
    <source>
        <dbReference type="EMBL" id="PIT87998.1"/>
    </source>
</evidence>
<dbReference type="Proteomes" id="UP000231426">
    <property type="component" value="Unassembled WGS sequence"/>
</dbReference>
<gene>
    <name evidence="1" type="ORF">COU29_04285</name>
</gene>
<dbReference type="EMBL" id="PFBV01000006">
    <property type="protein sequence ID" value="PIT87998.1"/>
    <property type="molecule type" value="Genomic_DNA"/>
</dbReference>